<dbReference type="STRING" id="570521.SAMN04488508_11718"/>
<dbReference type="PROSITE" id="PS51257">
    <property type="entry name" value="PROKAR_LIPOPROTEIN"/>
    <property type="match status" value="1"/>
</dbReference>
<accession>A0A1M6LIQ1</accession>
<sequence>MKKHVKLFSYLLVGSTLLLSCDKDEFVFEEELSINDSNFSMMNGKLKFASKEDLAETINYQKNEGRSTAANTFENLYQRGFRSHKPIIDKNNVELISKLKQERQEKVQAGRTDIIQGNDLIGDPFFAAVLNEDKEIIVGESIYKYTPRGLFFSKIEDSSKMRKVAAQQNKFNKLAKVDAICELRDSEYGITEMESGVHRFVRPVELEFDTCGGGGYSGGGSSSGSGNNSGSGSSTENPRNSEVGLNELIQGLDICNGGEENWFQNIFGDYNFCHKYFNDDEFRFELDYWNQEWLIYASVGVEAETHEEGWLWWNNVDSDEIILGINKVHLTYNLPAPDIAFESNYVQNTLNQFHSAPLYMHNGRFLVENNNSIYEPVKIKVLNNTALPFFDIRGENVLNIYLGKYFGQDIGLTNYDIFNESNIKQIYKLGIDFLKKQASSSRKDFVVTVQRNNNTIDVLYFDEMKRNYNTDEVEIKFDSDWSVVFGAKSADGGDSFSIDYQATLGSLDYLGDYKYISVDIYGLARRGNEWKGLRLIMK</sequence>
<name>A0A1M6LIQ1_9FLAO</name>
<dbReference type="EMBL" id="FQYP01000017">
    <property type="protein sequence ID" value="SHJ71028.1"/>
    <property type="molecule type" value="Genomic_DNA"/>
</dbReference>
<organism evidence="2 3">
    <name type="scientific">Aquimarina spongiae</name>
    <dbReference type="NCBI Taxonomy" id="570521"/>
    <lineage>
        <taxon>Bacteria</taxon>
        <taxon>Pseudomonadati</taxon>
        <taxon>Bacteroidota</taxon>
        <taxon>Flavobacteriia</taxon>
        <taxon>Flavobacteriales</taxon>
        <taxon>Flavobacteriaceae</taxon>
        <taxon>Aquimarina</taxon>
    </lineage>
</organism>
<reference evidence="3" key="1">
    <citation type="submission" date="2016-11" db="EMBL/GenBank/DDBJ databases">
        <authorList>
            <person name="Varghese N."/>
            <person name="Submissions S."/>
        </authorList>
    </citation>
    <scope>NUCLEOTIDE SEQUENCE [LARGE SCALE GENOMIC DNA]</scope>
    <source>
        <strain evidence="3">DSM 22623</strain>
    </source>
</reference>
<evidence type="ECO:0000313" key="3">
    <source>
        <dbReference type="Proteomes" id="UP000184432"/>
    </source>
</evidence>
<evidence type="ECO:0000256" key="1">
    <source>
        <dbReference type="SAM" id="MobiDB-lite"/>
    </source>
</evidence>
<gene>
    <name evidence="2" type="ORF">SAMN04488508_11718</name>
</gene>
<dbReference type="OrthoDB" id="1110966at2"/>
<feature type="compositionally biased region" description="Gly residues" evidence="1">
    <location>
        <begin position="217"/>
        <end position="229"/>
    </location>
</feature>
<dbReference type="RefSeq" id="WP_139242103.1">
    <property type="nucleotide sequence ID" value="NZ_FQYP01000017.1"/>
</dbReference>
<feature type="region of interest" description="Disordered" evidence="1">
    <location>
        <begin position="217"/>
        <end position="240"/>
    </location>
</feature>
<protein>
    <recommendedName>
        <fullName evidence="4">Lipoprotein</fullName>
    </recommendedName>
</protein>
<dbReference type="AlphaFoldDB" id="A0A1M6LIQ1"/>
<evidence type="ECO:0000313" key="2">
    <source>
        <dbReference type="EMBL" id="SHJ71028.1"/>
    </source>
</evidence>
<dbReference type="Proteomes" id="UP000184432">
    <property type="component" value="Unassembled WGS sequence"/>
</dbReference>
<evidence type="ECO:0008006" key="4">
    <source>
        <dbReference type="Google" id="ProtNLM"/>
    </source>
</evidence>
<keyword evidence="3" id="KW-1185">Reference proteome</keyword>
<proteinExistence type="predicted"/>